<evidence type="ECO:0008006" key="3">
    <source>
        <dbReference type="Google" id="ProtNLM"/>
    </source>
</evidence>
<dbReference type="SUPFAM" id="SSF53335">
    <property type="entry name" value="S-adenosyl-L-methionine-dependent methyltransferases"/>
    <property type="match status" value="1"/>
</dbReference>
<proteinExistence type="predicted"/>
<dbReference type="InterPro" id="IPR029063">
    <property type="entry name" value="SAM-dependent_MTases_sf"/>
</dbReference>
<feature type="non-terminal residue" evidence="2">
    <location>
        <position position="1"/>
    </location>
</feature>
<sequence>ASIVDSFALLKPGGIVGVVQHRAKEDYAPETYDTSGNKGFMKQSYIIEMFEKGGFVLDETSEINANPQDTADYEGGVWTLPPSLRGKDKSKKEHYRAVGESDRMTLRFRKPG</sequence>
<evidence type="ECO:0000256" key="1">
    <source>
        <dbReference type="SAM" id="MobiDB-lite"/>
    </source>
</evidence>
<dbReference type="AlphaFoldDB" id="A0A3B0R9A7"/>
<feature type="compositionally biased region" description="Basic and acidic residues" evidence="1">
    <location>
        <begin position="85"/>
        <end position="105"/>
    </location>
</feature>
<gene>
    <name evidence="2" type="ORF">MNBD_ALPHA06-693</name>
</gene>
<protein>
    <recommendedName>
        <fullName evidence="3">Methyltransferase</fullName>
    </recommendedName>
</protein>
<feature type="region of interest" description="Disordered" evidence="1">
    <location>
        <begin position="66"/>
        <end position="112"/>
    </location>
</feature>
<organism evidence="2">
    <name type="scientific">hydrothermal vent metagenome</name>
    <dbReference type="NCBI Taxonomy" id="652676"/>
    <lineage>
        <taxon>unclassified sequences</taxon>
        <taxon>metagenomes</taxon>
        <taxon>ecological metagenomes</taxon>
    </lineage>
</organism>
<accession>A0A3B0R9A7</accession>
<name>A0A3B0R9A7_9ZZZZ</name>
<dbReference type="EMBL" id="UOEE01000095">
    <property type="protein sequence ID" value="VAV89804.1"/>
    <property type="molecule type" value="Genomic_DNA"/>
</dbReference>
<evidence type="ECO:0000313" key="2">
    <source>
        <dbReference type="EMBL" id="VAV89804.1"/>
    </source>
</evidence>
<reference evidence="2" key="1">
    <citation type="submission" date="2018-06" db="EMBL/GenBank/DDBJ databases">
        <authorList>
            <person name="Zhirakovskaya E."/>
        </authorList>
    </citation>
    <scope>NUCLEOTIDE SEQUENCE</scope>
</reference>